<sequence length="97" mass="11655">MNKLTYAEKPRLQLLKRDNMYLVQYVDCSGHVWRGVGPTWMSAYYALEALTKRRQVAKHRQEIQQDKFRPDTGLGPSDLIEPVPTEKWRWMRKLFRM</sequence>
<keyword evidence="3" id="KW-1185">Reference proteome</keyword>
<evidence type="ECO:0000256" key="1">
    <source>
        <dbReference type="SAM" id="MobiDB-lite"/>
    </source>
</evidence>
<organism evidence="2 3">
    <name type="scientific">Pseudomonas phage phCDa</name>
    <dbReference type="NCBI Taxonomy" id="2268587"/>
    <lineage>
        <taxon>Viruses</taxon>
        <taxon>Duplodnaviria</taxon>
        <taxon>Heunggongvirae</taxon>
        <taxon>Uroviricota</taxon>
        <taxon>Caudoviricetes</taxon>
        <taxon>Schitoviridae</taxon>
        <taxon>Shizishanvirus</taxon>
        <taxon>Shizishanvirus phCDa</taxon>
    </lineage>
</organism>
<reference evidence="2 3" key="1">
    <citation type="submission" date="2018-05" db="EMBL/GenBank/DDBJ databases">
        <title>Genomic characterization of a novel Pseudomonas phage phCDa.</title>
        <authorList>
            <person name="Chen C."/>
            <person name="Lu D."/>
            <person name="Wang J."/>
            <person name="Fu R."/>
        </authorList>
    </citation>
    <scope>NUCLEOTIDE SEQUENCE [LARGE SCALE GENOMIC DNA]</scope>
</reference>
<gene>
    <name evidence="2" type="ORF">phCDa_50</name>
</gene>
<accession>A0A2Z5H946</accession>
<evidence type="ECO:0000313" key="3">
    <source>
        <dbReference type="Proteomes" id="UP000252224"/>
    </source>
</evidence>
<feature type="compositionally biased region" description="Basic and acidic residues" evidence="1">
    <location>
        <begin position="61"/>
        <end position="70"/>
    </location>
</feature>
<evidence type="ECO:0000313" key="2">
    <source>
        <dbReference type="EMBL" id="AXC36494.1"/>
    </source>
</evidence>
<dbReference type="EMBL" id="MH382836">
    <property type="protein sequence ID" value="AXC36494.1"/>
    <property type="molecule type" value="Genomic_DNA"/>
</dbReference>
<proteinExistence type="predicted"/>
<feature type="region of interest" description="Disordered" evidence="1">
    <location>
        <begin position="61"/>
        <end position="80"/>
    </location>
</feature>
<dbReference type="Proteomes" id="UP000252224">
    <property type="component" value="Segment"/>
</dbReference>
<protein>
    <submittedName>
        <fullName evidence="2">Uncharacterized protein</fullName>
    </submittedName>
</protein>
<name>A0A2Z5H946_9CAUD</name>